<gene>
    <name evidence="1" type="ORF">KR51_00022710</name>
</gene>
<dbReference type="eggNOG" id="ENOG50330SB">
    <property type="taxonomic scope" value="Bacteria"/>
</dbReference>
<evidence type="ECO:0000313" key="1">
    <source>
        <dbReference type="EMBL" id="ERN41205.1"/>
    </source>
</evidence>
<dbReference type="AlphaFoldDB" id="U5DNC9"/>
<comment type="caution">
    <text evidence="1">The sequence shown here is derived from an EMBL/GenBank/DDBJ whole genome shotgun (WGS) entry which is preliminary data.</text>
</comment>
<dbReference type="RefSeq" id="WP_022607409.1">
    <property type="nucleotide sequence ID" value="NZ_ASSJ01000053.1"/>
</dbReference>
<evidence type="ECO:0000313" key="2">
    <source>
        <dbReference type="Proteomes" id="UP000016960"/>
    </source>
</evidence>
<dbReference type="Proteomes" id="UP000016960">
    <property type="component" value="Unassembled WGS sequence"/>
</dbReference>
<accession>U5DNC9</accession>
<dbReference type="EMBL" id="ASSJ01000053">
    <property type="protein sequence ID" value="ERN41205.1"/>
    <property type="molecule type" value="Genomic_DNA"/>
</dbReference>
<dbReference type="STRING" id="582515.KR51_00022710"/>
<sequence>MLVMLTDNRVFAPQGVCQSCLFADRAGQPRWRGGQLICGRRLREGNPNSYELYECQMGFRVAHLDSDGDA</sequence>
<reference evidence="1 2" key="1">
    <citation type="submission" date="2013-05" db="EMBL/GenBank/DDBJ databases">
        <title>Draft genome sequence of Rubidibacter lacunae KORDI 51-2.</title>
        <authorList>
            <person name="Choi D.H."/>
            <person name="Noh J.H."/>
            <person name="Kwon K.-K."/>
            <person name="Lee J.-H."/>
            <person name="Ryu J.-Y."/>
        </authorList>
    </citation>
    <scope>NUCLEOTIDE SEQUENCE [LARGE SCALE GENOMIC DNA]</scope>
    <source>
        <strain evidence="1 2">KORDI 51-2</strain>
    </source>
</reference>
<organism evidence="1 2">
    <name type="scientific">Rubidibacter lacunae KORDI 51-2</name>
    <dbReference type="NCBI Taxonomy" id="582515"/>
    <lineage>
        <taxon>Bacteria</taxon>
        <taxon>Bacillati</taxon>
        <taxon>Cyanobacteriota</taxon>
        <taxon>Cyanophyceae</taxon>
        <taxon>Oscillatoriophycideae</taxon>
        <taxon>Chroococcales</taxon>
        <taxon>Aphanothecaceae</taxon>
        <taxon>Rubidibacter</taxon>
    </lineage>
</organism>
<dbReference type="InParanoid" id="U5DNC9"/>
<name>U5DNC9_9CHRO</name>
<keyword evidence="2" id="KW-1185">Reference proteome</keyword>
<proteinExistence type="predicted"/>
<protein>
    <submittedName>
        <fullName evidence="1">Uncharacterized protein</fullName>
    </submittedName>
</protein>
<dbReference type="OrthoDB" id="515521at2"/>